<organism evidence="1 2">
    <name type="scientific">Helicobacter mustelae (strain ATCC 43772 / CCUG 25715 / CIP 103759 / LMG 18044 / NCTC 12198 / R85-136P)</name>
    <name type="common">Campylobacter mustelae</name>
    <dbReference type="NCBI Taxonomy" id="679897"/>
    <lineage>
        <taxon>Bacteria</taxon>
        <taxon>Pseudomonadati</taxon>
        <taxon>Campylobacterota</taxon>
        <taxon>Epsilonproteobacteria</taxon>
        <taxon>Campylobacterales</taxon>
        <taxon>Helicobacteraceae</taxon>
        <taxon>Helicobacter</taxon>
    </lineage>
</organism>
<sequence length="71" mass="8059">MILGKASRNDDVGFVPFREYQGSNPQDHENGIKCILVILGSKLWRLDRFLLLMRDGREISALGFNALIKVL</sequence>
<protein>
    <submittedName>
        <fullName evidence="1">Uncharacterized protein</fullName>
    </submittedName>
</protein>
<keyword evidence="2" id="KW-1185">Reference proteome</keyword>
<dbReference type="AlphaFoldDB" id="D3UH06"/>
<evidence type="ECO:0000313" key="2">
    <source>
        <dbReference type="Proteomes" id="UP000001522"/>
    </source>
</evidence>
<evidence type="ECO:0000313" key="1">
    <source>
        <dbReference type="EMBL" id="CBG39778.1"/>
    </source>
</evidence>
<proteinExistence type="predicted"/>
<dbReference type="EMBL" id="FN555004">
    <property type="protein sequence ID" value="CBG39778.1"/>
    <property type="molecule type" value="Genomic_DNA"/>
</dbReference>
<dbReference type="Proteomes" id="UP000001522">
    <property type="component" value="Chromosome"/>
</dbReference>
<accession>D3UH06</accession>
<gene>
    <name evidence="1" type="ordered locus">HMU05170</name>
</gene>
<reference evidence="1 2" key="1">
    <citation type="journal article" date="2010" name="BMC Genomics">
        <title>Comparative genomics and proteomics of Helicobacter mustelae, an ulcerogenic and carcinogenic gastric pathogen.</title>
        <authorList>
            <person name="O'Toole P.W."/>
            <person name="Snelling W.J."/>
            <person name="Canchaya C."/>
            <person name="Forde B.M."/>
            <person name="Hardie K.R."/>
            <person name="Josenhans C."/>
            <person name="Graham R.L.J."/>
            <person name="McMullan G."/>
            <person name="Parkhill J."/>
            <person name="Belda E."/>
            <person name="Bentley S.D."/>
        </authorList>
    </citation>
    <scope>NUCLEOTIDE SEQUENCE [LARGE SCALE GENOMIC DNA]</scope>
    <source>
        <strain evidence="2">ATCC 43772 / LMG 18044 / NCTC 12198 / 12198</strain>
    </source>
</reference>
<dbReference type="KEGG" id="hms:HMU05170"/>
<dbReference type="HOGENOM" id="CLU_2734485_0_0_7"/>
<name>D3UH06_HELM1</name>